<comment type="caution">
    <text evidence="1">The sequence shown here is derived from an EMBL/GenBank/DDBJ whole genome shotgun (WGS) entry which is preliminary data.</text>
</comment>
<sequence length="488" mass="56897">MNKAKQTFAYIQVTSHITTTDTMKYTLTILTLLCGYFAFGQNSRSELSNSKIYIRATYFDKKNEYIGLQTRTDLADTIIDNVKYRKFQTSDFTDYSEKQETKIFYETFTNSVYCLLDNSKKVVHKINYQNSKEQTGTIFSKQTQITLEFIDTRNSFPRDSLVPTKKTPRKYFQKDNSEIYLVIVPDLQSLVVSSNGHFYTKQLMGDNYNDITNGFKNNFTASTKFDIQKGDEIQLFYRRKWYDDTTNVAEYQDKQFKNFKYLTDTIVNNTKALKFEVEGYNYLSGSYDSPQELLVIVSDSGYYVGNQFVPFQEYKTEMKIVETKNGKDLFLQGVTFDTIHGNTYPKIVQAKSDPYRYYILPFFPMPFIEFGNVQGIITYTKIKGIEKGKKQERGYITDKNNIRDIISKKKNEIEVIIFFIDEAEVEIEIQDFETDKVIGSLKSKSKIGLNSYLVRSKNFKKNKQYGVQINYKNKNNSGSFSNSVTTKY</sequence>
<dbReference type="OrthoDB" id="1401649at2"/>
<proteinExistence type="predicted"/>
<dbReference type="AlphaFoldDB" id="A0A366B455"/>
<gene>
    <name evidence="1" type="ORF">DR980_06345</name>
</gene>
<accession>A0A366B455</accession>
<dbReference type="RefSeq" id="WP_113634406.1">
    <property type="nucleotide sequence ID" value="NZ_QNUX01000004.1"/>
</dbReference>
<evidence type="ECO:0000313" key="2">
    <source>
        <dbReference type="Proteomes" id="UP000253676"/>
    </source>
</evidence>
<dbReference type="Proteomes" id="UP000253676">
    <property type="component" value="Unassembled WGS sequence"/>
</dbReference>
<organism evidence="1 2">
    <name type="scientific">Flavobacterium psychrolimnae</name>
    <dbReference type="NCBI Taxonomy" id="249351"/>
    <lineage>
        <taxon>Bacteria</taxon>
        <taxon>Pseudomonadati</taxon>
        <taxon>Bacteroidota</taxon>
        <taxon>Flavobacteriia</taxon>
        <taxon>Flavobacteriales</taxon>
        <taxon>Flavobacteriaceae</taxon>
        <taxon>Flavobacterium</taxon>
    </lineage>
</organism>
<keyword evidence="2" id="KW-1185">Reference proteome</keyword>
<reference evidence="1 2" key="1">
    <citation type="submission" date="2018-07" db="EMBL/GenBank/DDBJ databases">
        <title>Complete genome sequence of Flavobacterium psychrolimnae LMG 22018.</title>
        <authorList>
            <person name="Kim D.-U."/>
        </authorList>
    </citation>
    <scope>NUCLEOTIDE SEQUENCE [LARGE SCALE GENOMIC DNA]</scope>
    <source>
        <strain evidence="1 2">LMG 22018</strain>
    </source>
</reference>
<protein>
    <submittedName>
        <fullName evidence="1">Uncharacterized protein</fullName>
    </submittedName>
</protein>
<name>A0A366B455_9FLAO</name>
<dbReference type="EMBL" id="QNUX01000004">
    <property type="protein sequence ID" value="RBN50947.1"/>
    <property type="molecule type" value="Genomic_DNA"/>
</dbReference>
<evidence type="ECO:0000313" key="1">
    <source>
        <dbReference type="EMBL" id="RBN50947.1"/>
    </source>
</evidence>